<protein>
    <submittedName>
        <fullName evidence="4">Uncharacterized protein</fullName>
    </submittedName>
</protein>
<dbReference type="HOGENOM" id="CLU_052983_1_0_10"/>
<proteinExistence type="predicted"/>
<dbReference type="KEGG" id="lby:Lbys_1010"/>
<dbReference type="InterPro" id="IPR057436">
    <property type="entry name" value="5TMH_Lnb"/>
</dbReference>
<reference evidence="4 5" key="2">
    <citation type="journal article" date="2011" name="Stand. Genomic Sci.">
        <title>Complete genome sequence of Leadbetterella byssophila type strain (4M15).</title>
        <authorList>
            <person name="Abt B."/>
            <person name="Teshima H."/>
            <person name="Lucas S."/>
            <person name="Lapidus A."/>
            <person name="Del Rio T.G."/>
            <person name="Nolan M."/>
            <person name="Tice H."/>
            <person name="Cheng J.F."/>
            <person name="Pitluck S."/>
            <person name="Liolios K."/>
            <person name="Pagani I."/>
            <person name="Ivanova N."/>
            <person name="Mavromatis K."/>
            <person name="Pati A."/>
            <person name="Tapia R."/>
            <person name="Han C."/>
            <person name="Goodwin L."/>
            <person name="Chen A."/>
            <person name="Palaniappan K."/>
            <person name="Land M."/>
            <person name="Hauser L."/>
            <person name="Chang Y.J."/>
            <person name="Jeffries C.D."/>
            <person name="Rohde M."/>
            <person name="Goker M."/>
            <person name="Tindall B.J."/>
            <person name="Detter J.C."/>
            <person name="Woyke T."/>
            <person name="Bristow J."/>
            <person name="Eisen J.A."/>
            <person name="Markowitz V."/>
            <person name="Hugenholtz P."/>
            <person name="Klenk H.P."/>
            <person name="Kyrpides N.C."/>
        </authorList>
    </citation>
    <scope>NUCLEOTIDE SEQUENCE [LARGE SCALE GENOMIC DNA]</scope>
    <source>
        <strain evidence="5">DSM 17132 / JCM 16389 / KACC 11308 / NBRC 106382 / 4M15</strain>
    </source>
</reference>
<reference key="1">
    <citation type="submission" date="2010-11" db="EMBL/GenBank/DDBJ databases">
        <title>The complete genome of Leadbetterella byssophila DSM 17132.</title>
        <authorList>
            <consortium name="US DOE Joint Genome Institute (JGI-PGF)"/>
            <person name="Lucas S."/>
            <person name="Copeland A."/>
            <person name="Lapidus A."/>
            <person name="Glavina del Rio T."/>
            <person name="Dalin E."/>
            <person name="Tice H."/>
            <person name="Bruce D."/>
            <person name="Goodwin L."/>
            <person name="Pitluck S."/>
            <person name="Kyrpides N."/>
            <person name="Mavromatis K."/>
            <person name="Ivanova N."/>
            <person name="Teshima H."/>
            <person name="Brettin T."/>
            <person name="Detter J.C."/>
            <person name="Han C."/>
            <person name="Tapia R."/>
            <person name="Land M."/>
            <person name="Hauser L."/>
            <person name="Markowitz V."/>
            <person name="Cheng J.-F."/>
            <person name="Hugenholtz P."/>
            <person name="Woyke T."/>
            <person name="Wu D."/>
            <person name="Tindall B."/>
            <person name="Pomrenke H.G."/>
            <person name="Brambilla E."/>
            <person name="Klenk H.-P."/>
            <person name="Eisen J.A."/>
        </authorList>
    </citation>
    <scope>NUCLEOTIDE SEQUENCE [LARGE SCALE GENOMIC DNA]</scope>
    <source>
        <strain>DSM 17132</strain>
    </source>
</reference>
<dbReference type="Proteomes" id="UP000007435">
    <property type="component" value="Chromosome"/>
</dbReference>
<feature type="domain" description="Lnb N-terminal periplasmic" evidence="2">
    <location>
        <begin position="41"/>
        <end position="192"/>
    </location>
</feature>
<dbReference type="Pfam" id="PF25221">
    <property type="entry name" value="5TMH_Lnb"/>
    <property type="match status" value="1"/>
</dbReference>
<organism evidence="4 5">
    <name type="scientific">Leadbetterella byssophila (strain DSM 17132 / JCM 16389 / KACC 11308 / NBRC 106382 / 4M15)</name>
    <dbReference type="NCBI Taxonomy" id="649349"/>
    <lineage>
        <taxon>Bacteria</taxon>
        <taxon>Pseudomonadati</taxon>
        <taxon>Bacteroidota</taxon>
        <taxon>Cytophagia</taxon>
        <taxon>Cytophagales</taxon>
        <taxon>Leadbetterellaceae</taxon>
        <taxon>Leadbetterella</taxon>
    </lineage>
</organism>
<evidence type="ECO:0000256" key="1">
    <source>
        <dbReference type="SAM" id="Phobius"/>
    </source>
</evidence>
<accession>E4RS88</accession>
<sequence length="400" mass="46202">MKKARELSLRAFFCLFLPKNLLVRLIFLLLFSFSAFAQTLSPSSRISLLTISPGEELYSTFGHSAIRVWDPALGIDVNYNYGSFDFNAPGFYLKFVRGYLDYMITSHPAYLEFEYWNRENRKITEQVLNLSLAQRQRVYEFLENNLKPENKNYRYKFFTDNCSTRLRDVLQIAAGDSLVFNQALNADSTYRQWIDKYAHENGKSWADFGMDLAIGADSDKKTGWADAMFIPDNLMKAVDQAKVLTVKGEENLVILKRDLNQISEITKQQGMSPVVFFALFAVLMFFLNKAGVGHGFDKFLFSVLGIAGWILLALWFLTDHGVTKYNWNLLWASPLVFPAILSKRTWSKYAFRIYGLGLLLFMVAAVYYWGFNLQNGLVFLWIGIVLRTWQKIKRDGIRKD</sequence>
<evidence type="ECO:0000259" key="3">
    <source>
        <dbReference type="Pfam" id="PF25221"/>
    </source>
</evidence>
<keyword evidence="5" id="KW-1185">Reference proteome</keyword>
<name>E4RS88_LEAB4</name>
<feature type="transmembrane region" description="Helical" evidence="1">
    <location>
        <begin position="349"/>
        <end position="367"/>
    </location>
</feature>
<dbReference type="Pfam" id="PF13387">
    <property type="entry name" value="Lnb_N"/>
    <property type="match status" value="1"/>
</dbReference>
<gene>
    <name evidence="4" type="ordered locus">Lbys_1010</name>
</gene>
<evidence type="ECO:0000313" key="4">
    <source>
        <dbReference type="EMBL" id="ADQ16740.1"/>
    </source>
</evidence>
<evidence type="ECO:0000259" key="2">
    <source>
        <dbReference type="Pfam" id="PF13387"/>
    </source>
</evidence>
<keyword evidence="1" id="KW-0812">Transmembrane</keyword>
<dbReference type="AlphaFoldDB" id="E4RS88"/>
<feature type="transmembrane region" description="Helical" evidence="1">
    <location>
        <begin position="299"/>
        <end position="318"/>
    </location>
</feature>
<dbReference type="eggNOG" id="ENOG502Z87C">
    <property type="taxonomic scope" value="Bacteria"/>
</dbReference>
<dbReference type="STRING" id="649349.Lbys_1010"/>
<evidence type="ECO:0000313" key="5">
    <source>
        <dbReference type="Proteomes" id="UP000007435"/>
    </source>
</evidence>
<feature type="transmembrane region" description="Helical" evidence="1">
    <location>
        <begin position="270"/>
        <end position="287"/>
    </location>
</feature>
<keyword evidence="1" id="KW-0472">Membrane</keyword>
<keyword evidence="1" id="KW-1133">Transmembrane helix</keyword>
<dbReference type="InterPro" id="IPR025178">
    <property type="entry name" value="Lnb_N"/>
</dbReference>
<feature type="domain" description="Lnb-like transmembrane" evidence="3">
    <location>
        <begin position="269"/>
        <end position="375"/>
    </location>
</feature>
<dbReference type="EMBL" id="CP002305">
    <property type="protein sequence ID" value="ADQ16740.1"/>
    <property type="molecule type" value="Genomic_DNA"/>
</dbReference>